<sequence length="77" mass="8513">MATDDRTDRGRDVGESGAPKLGPDEVAAGVTTEQFEARHPEDPASRPGWDAHVKDFFDREVFPGEKVRKATDAMKEK</sequence>
<evidence type="ECO:0000313" key="2">
    <source>
        <dbReference type="EMBL" id="TDR89695.1"/>
    </source>
</evidence>
<evidence type="ECO:0000313" key="3">
    <source>
        <dbReference type="Proteomes" id="UP000295122"/>
    </source>
</evidence>
<feature type="region of interest" description="Disordered" evidence="1">
    <location>
        <begin position="1"/>
        <end position="50"/>
    </location>
</feature>
<name>A0A4R7BY76_9HYPH</name>
<reference evidence="2 3" key="1">
    <citation type="submission" date="2019-03" db="EMBL/GenBank/DDBJ databases">
        <title>Genomic Encyclopedia of Type Strains, Phase IV (KMG-IV): sequencing the most valuable type-strain genomes for metagenomic binning, comparative biology and taxonomic classification.</title>
        <authorList>
            <person name="Goeker M."/>
        </authorList>
    </citation>
    <scope>NUCLEOTIDE SEQUENCE [LARGE SCALE GENOMIC DNA]</scope>
    <source>
        <strain evidence="2 3">DSM 25903</strain>
    </source>
</reference>
<dbReference type="AlphaFoldDB" id="A0A4R7BY76"/>
<accession>A0A4R7BY76</accession>
<dbReference type="RefSeq" id="WP_133770507.1">
    <property type="nucleotide sequence ID" value="NZ_SNZR01000013.1"/>
</dbReference>
<evidence type="ECO:0000256" key="1">
    <source>
        <dbReference type="SAM" id="MobiDB-lite"/>
    </source>
</evidence>
<organism evidence="2 3">
    <name type="scientific">Enterovirga rhinocerotis</name>
    <dbReference type="NCBI Taxonomy" id="1339210"/>
    <lineage>
        <taxon>Bacteria</taxon>
        <taxon>Pseudomonadati</taxon>
        <taxon>Pseudomonadota</taxon>
        <taxon>Alphaproteobacteria</taxon>
        <taxon>Hyphomicrobiales</taxon>
        <taxon>Methylobacteriaceae</taxon>
        <taxon>Enterovirga</taxon>
    </lineage>
</organism>
<gene>
    <name evidence="2" type="ORF">EV668_2530</name>
</gene>
<feature type="compositionally biased region" description="Basic and acidic residues" evidence="1">
    <location>
        <begin position="1"/>
        <end position="14"/>
    </location>
</feature>
<keyword evidence="3" id="KW-1185">Reference proteome</keyword>
<proteinExistence type="predicted"/>
<feature type="compositionally biased region" description="Basic and acidic residues" evidence="1">
    <location>
        <begin position="35"/>
        <end position="50"/>
    </location>
</feature>
<dbReference type="EMBL" id="SNZR01000013">
    <property type="protein sequence ID" value="TDR89695.1"/>
    <property type="molecule type" value="Genomic_DNA"/>
</dbReference>
<dbReference type="Proteomes" id="UP000295122">
    <property type="component" value="Unassembled WGS sequence"/>
</dbReference>
<comment type="caution">
    <text evidence="2">The sequence shown here is derived from an EMBL/GenBank/DDBJ whole genome shotgun (WGS) entry which is preliminary data.</text>
</comment>
<protein>
    <submittedName>
        <fullName evidence="2">Uncharacterized protein</fullName>
    </submittedName>
</protein>